<dbReference type="Gene3D" id="3.90.1070.10">
    <property type="match status" value="1"/>
</dbReference>
<evidence type="ECO:0000313" key="2">
    <source>
        <dbReference type="Proteomes" id="UP000177354"/>
    </source>
</evidence>
<reference evidence="1 2" key="1">
    <citation type="journal article" date="2016" name="Nat. Commun.">
        <title>Thousands of microbial genomes shed light on interconnected biogeochemical processes in an aquifer system.</title>
        <authorList>
            <person name="Anantharaman K."/>
            <person name="Brown C.T."/>
            <person name="Hug L.A."/>
            <person name="Sharon I."/>
            <person name="Castelle C.J."/>
            <person name="Probst A.J."/>
            <person name="Thomas B.C."/>
            <person name="Singh A."/>
            <person name="Wilkins M.J."/>
            <person name="Karaoz U."/>
            <person name="Brodie E.L."/>
            <person name="Williams K.H."/>
            <person name="Hubbard S.S."/>
            <person name="Banfield J.F."/>
        </authorList>
    </citation>
    <scope>NUCLEOTIDE SEQUENCE [LARGE SCALE GENOMIC DNA]</scope>
</reference>
<name>A0A1F5Z7F6_9BACT</name>
<proteinExistence type="predicted"/>
<gene>
    <name evidence="1" type="ORF">A2777_02840</name>
</gene>
<dbReference type="Proteomes" id="UP000177354">
    <property type="component" value="Unassembled WGS sequence"/>
</dbReference>
<sequence length="646" mass="72160">MAPRDVPSLNSRIFGIGETGFFNGENMKEQSNTMPFSEIKWPQENRVKVGSDLEFVYIMRKDGLFTMTPVAQKMATDYKSGEHILRQNLLEEYDTFFAKLADIIKWGFVSKGNFELHLFDADELDKEVRLKSDTLPIVSLDPLMNQGVFELKVSRGFYLGGKKDYGQVSRPESEALSTQAEKISLILEGQPVCVSEDDIFSGGSLITSLTELLSKRVKIHKVIPGIQVGKPKKLSEMGVKVDPVIEYQTTDGVDIFDKVDLGDPRDYLLGASGLVIKLPTGEYGRAPYILPFVSTTARAGIPKEIEKDFALKVLQANLDFFNNVQDRAGVPLLLKHMDNSFKVMMHQMYGIDPNNEMSLVTKWLMENIDIFWEITEKQGIFHEKLESLKLPQNIVFIDVNGTLFPDKSVDGYIPEEDIESFKLAVSNAGELGLSVGLCSDSPLPQLKKLLEKLDINGPILAENGNILYYSNKTFVLNELPGINGYKKKISLLAAEFGYQQSDDCIAPEFGGKPINSQNFQWAFGANRETSVTVFGPSQLIKKLGSRFNNQNKQYCIDCSPEYNYFAVHPGKNNKLNKGRALKTLSAYGHNIIMIGNSMSDWVEPEYGVICAFVSDAVISPEVSIRAGYIADKPVIRGVIEILKKLK</sequence>
<dbReference type="AlphaFoldDB" id="A0A1F5Z7F6"/>
<evidence type="ECO:0000313" key="1">
    <source>
        <dbReference type="EMBL" id="OGG08360.1"/>
    </source>
</evidence>
<dbReference type="Gene3D" id="3.40.50.1000">
    <property type="entry name" value="HAD superfamily/HAD-like"/>
    <property type="match status" value="1"/>
</dbReference>
<protein>
    <submittedName>
        <fullName evidence="1">Uncharacterized protein</fullName>
    </submittedName>
</protein>
<comment type="caution">
    <text evidence="1">The sequence shown here is derived from an EMBL/GenBank/DDBJ whole genome shotgun (WGS) entry which is preliminary data.</text>
</comment>
<dbReference type="InterPro" id="IPR036412">
    <property type="entry name" value="HAD-like_sf"/>
</dbReference>
<dbReference type="SUPFAM" id="SSF56784">
    <property type="entry name" value="HAD-like"/>
    <property type="match status" value="1"/>
</dbReference>
<accession>A0A1F5Z7F6</accession>
<organism evidence="1 2">
    <name type="scientific">Candidatus Gottesmanbacteria bacterium RIFCSPHIGHO2_01_FULL_40_15</name>
    <dbReference type="NCBI Taxonomy" id="1798376"/>
    <lineage>
        <taxon>Bacteria</taxon>
        <taxon>Candidatus Gottesmaniibacteriota</taxon>
    </lineage>
</organism>
<dbReference type="EMBL" id="MFJF01000002">
    <property type="protein sequence ID" value="OGG08360.1"/>
    <property type="molecule type" value="Genomic_DNA"/>
</dbReference>
<dbReference type="InterPro" id="IPR023214">
    <property type="entry name" value="HAD_sf"/>
</dbReference>